<feature type="transmembrane region" description="Helical" evidence="1">
    <location>
        <begin position="114"/>
        <end position="133"/>
    </location>
</feature>
<name>A0ABT6UFQ7_9GAMM</name>
<reference evidence="2 3" key="1">
    <citation type="submission" date="2022-09" db="EMBL/GenBank/DDBJ databases">
        <title>The outer-membrane cytochrome OmcA is essential for infection of Shewanella oneidensis by a zebrafish-associated bacteriophage.</title>
        <authorList>
            <person name="Grenfell A.W."/>
            <person name="Intile P."/>
            <person name="Mcfarlane J."/>
            <person name="Leung D."/>
            <person name="Abdalla K."/>
            <person name="Wold M."/>
            <person name="Kees E."/>
            <person name="Gralnick J."/>
        </authorList>
    </citation>
    <scope>NUCLEOTIDE SEQUENCE [LARGE SCALE GENOMIC DNA]</scope>
    <source>
        <strain evidence="2 3">NF-5</strain>
    </source>
</reference>
<dbReference type="RefSeq" id="WP_282679841.1">
    <property type="nucleotide sequence ID" value="NZ_CP106875.1"/>
</dbReference>
<sequence length="195" mass="21014">MSDPSSVIIKWIMLINASAEFLVVFIFTGGMLALYIAFHRLSKLTKQGQMQSMVEYSPKSVFILFIVCAFCMHLAGFISSLDSTIFAGVGGIDSPDPLSWRADDSVNSSGGPEVLMMIFLKKVIQFFGLLGVGKGLKVMYNLSNVNRNNNDAGIGAMTAYLTGGIALIKIDKTVAVAADLLPVLDGLVQAFNVNY</sequence>
<dbReference type="EMBL" id="JAOTLW010000020">
    <property type="protein sequence ID" value="MDI5833302.1"/>
    <property type="molecule type" value="Genomic_DNA"/>
</dbReference>
<feature type="transmembrane region" description="Helical" evidence="1">
    <location>
        <begin position="59"/>
        <end position="78"/>
    </location>
</feature>
<keyword evidence="1" id="KW-0812">Transmembrane</keyword>
<keyword evidence="1" id="KW-1133">Transmembrane helix</keyword>
<comment type="caution">
    <text evidence="2">The sequence shown here is derived from an EMBL/GenBank/DDBJ whole genome shotgun (WGS) entry which is preliminary data.</text>
</comment>
<organism evidence="2 3">
    <name type="scientific">Shewanella xiamenensis</name>
    <dbReference type="NCBI Taxonomy" id="332186"/>
    <lineage>
        <taxon>Bacteria</taxon>
        <taxon>Pseudomonadati</taxon>
        <taxon>Pseudomonadota</taxon>
        <taxon>Gammaproteobacteria</taxon>
        <taxon>Alteromonadales</taxon>
        <taxon>Shewanellaceae</taxon>
        <taxon>Shewanella</taxon>
    </lineage>
</organism>
<evidence type="ECO:0000313" key="3">
    <source>
        <dbReference type="Proteomes" id="UP001159075"/>
    </source>
</evidence>
<evidence type="ECO:0000256" key="1">
    <source>
        <dbReference type="SAM" id="Phobius"/>
    </source>
</evidence>
<evidence type="ECO:0000313" key="2">
    <source>
        <dbReference type="EMBL" id="MDI5833302.1"/>
    </source>
</evidence>
<proteinExistence type="predicted"/>
<gene>
    <name evidence="2" type="ORF">ODY93_17100</name>
</gene>
<protein>
    <submittedName>
        <fullName evidence="2">Uncharacterized protein</fullName>
    </submittedName>
</protein>
<keyword evidence="3" id="KW-1185">Reference proteome</keyword>
<dbReference type="Proteomes" id="UP001159075">
    <property type="component" value="Unassembled WGS sequence"/>
</dbReference>
<feature type="transmembrane region" description="Helical" evidence="1">
    <location>
        <begin position="12"/>
        <end position="38"/>
    </location>
</feature>
<accession>A0ABT6UFQ7</accession>
<keyword evidence="1" id="KW-0472">Membrane</keyword>